<dbReference type="GeneID" id="17311277"/>
<evidence type="ECO:0000313" key="3">
    <source>
        <dbReference type="EnsemblProtists" id="EKX54604"/>
    </source>
</evidence>
<name>L1K1Z8_GUITC</name>
<organism evidence="2">
    <name type="scientific">Guillardia theta (strain CCMP2712)</name>
    <name type="common">Cryptophyte</name>
    <dbReference type="NCBI Taxonomy" id="905079"/>
    <lineage>
        <taxon>Eukaryota</taxon>
        <taxon>Cryptophyceae</taxon>
        <taxon>Pyrenomonadales</taxon>
        <taxon>Geminigeraceae</taxon>
        <taxon>Guillardia</taxon>
    </lineage>
</organism>
<feature type="transmembrane region" description="Helical" evidence="1">
    <location>
        <begin position="39"/>
        <end position="61"/>
    </location>
</feature>
<dbReference type="AlphaFoldDB" id="L1K1Z8"/>
<evidence type="ECO:0000256" key="1">
    <source>
        <dbReference type="SAM" id="Phobius"/>
    </source>
</evidence>
<sequence length="190" mass="21241">MVTVRWRDDDDDINNDVYRSKKARSLADRLSMHGLPKGCNIVCAGTTALILFCAIVLFASIRATHGAHGRIKSRNMFARDKKLQQNDWDKTLMGMSTRRGWKRTAAKDLDDQVRSVQNMEDELKALNVGGGTSGGGRGGGLRKKEFLDPMEPMQQYMKYQHDKSKTQGRRKSKGISAAMQSYIDDVVGSV</sequence>
<keyword evidence="1" id="KW-1133">Transmembrane helix</keyword>
<keyword evidence="4" id="KW-1185">Reference proteome</keyword>
<dbReference type="EnsemblProtists" id="EKX54604">
    <property type="protein sequence ID" value="EKX54604"/>
    <property type="gene ID" value="GUITHDRAFT_132298"/>
</dbReference>
<reference evidence="3" key="3">
    <citation type="submission" date="2016-03" db="UniProtKB">
        <authorList>
            <consortium name="EnsemblProtists"/>
        </authorList>
    </citation>
    <scope>IDENTIFICATION</scope>
</reference>
<reference evidence="2 4" key="1">
    <citation type="journal article" date="2012" name="Nature">
        <title>Algal genomes reveal evolutionary mosaicism and the fate of nucleomorphs.</title>
        <authorList>
            <consortium name="DOE Joint Genome Institute"/>
            <person name="Curtis B.A."/>
            <person name="Tanifuji G."/>
            <person name="Burki F."/>
            <person name="Gruber A."/>
            <person name="Irimia M."/>
            <person name="Maruyama S."/>
            <person name="Arias M.C."/>
            <person name="Ball S.G."/>
            <person name="Gile G.H."/>
            <person name="Hirakawa Y."/>
            <person name="Hopkins J.F."/>
            <person name="Kuo A."/>
            <person name="Rensing S.A."/>
            <person name="Schmutz J."/>
            <person name="Symeonidi A."/>
            <person name="Elias M."/>
            <person name="Eveleigh R.J."/>
            <person name="Herman E.K."/>
            <person name="Klute M.J."/>
            <person name="Nakayama T."/>
            <person name="Obornik M."/>
            <person name="Reyes-Prieto A."/>
            <person name="Armbrust E.V."/>
            <person name="Aves S.J."/>
            <person name="Beiko R.G."/>
            <person name="Coutinho P."/>
            <person name="Dacks J.B."/>
            <person name="Durnford D.G."/>
            <person name="Fast N.M."/>
            <person name="Green B.R."/>
            <person name="Grisdale C.J."/>
            <person name="Hempel F."/>
            <person name="Henrissat B."/>
            <person name="Hoppner M.P."/>
            <person name="Ishida K."/>
            <person name="Kim E."/>
            <person name="Koreny L."/>
            <person name="Kroth P.G."/>
            <person name="Liu Y."/>
            <person name="Malik S.B."/>
            <person name="Maier U.G."/>
            <person name="McRose D."/>
            <person name="Mock T."/>
            <person name="Neilson J.A."/>
            <person name="Onodera N.T."/>
            <person name="Poole A.M."/>
            <person name="Pritham E.J."/>
            <person name="Richards T.A."/>
            <person name="Rocap G."/>
            <person name="Roy S.W."/>
            <person name="Sarai C."/>
            <person name="Schaack S."/>
            <person name="Shirato S."/>
            <person name="Slamovits C.H."/>
            <person name="Spencer D.F."/>
            <person name="Suzuki S."/>
            <person name="Worden A.Z."/>
            <person name="Zauner S."/>
            <person name="Barry K."/>
            <person name="Bell C."/>
            <person name="Bharti A.K."/>
            <person name="Crow J.A."/>
            <person name="Grimwood J."/>
            <person name="Kramer R."/>
            <person name="Lindquist E."/>
            <person name="Lucas S."/>
            <person name="Salamov A."/>
            <person name="McFadden G.I."/>
            <person name="Lane C.E."/>
            <person name="Keeling P.J."/>
            <person name="Gray M.W."/>
            <person name="Grigoriev I.V."/>
            <person name="Archibald J.M."/>
        </authorList>
    </citation>
    <scope>NUCLEOTIDE SEQUENCE</scope>
    <source>
        <strain evidence="2 4">CCMP2712</strain>
    </source>
</reference>
<proteinExistence type="predicted"/>
<evidence type="ECO:0000313" key="4">
    <source>
        <dbReference type="Proteomes" id="UP000011087"/>
    </source>
</evidence>
<protein>
    <submittedName>
        <fullName evidence="2 3">Uncharacterized protein</fullName>
    </submittedName>
</protein>
<keyword evidence="1" id="KW-0472">Membrane</keyword>
<dbReference type="RefSeq" id="XP_005841584.1">
    <property type="nucleotide sequence ID" value="XM_005841527.1"/>
</dbReference>
<dbReference type="PaxDb" id="55529-EKX54604"/>
<reference evidence="4" key="2">
    <citation type="submission" date="2012-11" db="EMBL/GenBank/DDBJ databases">
        <authorList>
            <person name="Kuo A."/>
            <person name="Curtis B.A."/>
            <person name="Tanifuji G."/>
            <person name="Burki F."/>
            <person name="Gruber A."/>
            <person name="Irimia M."/>
            <person name="Maruyama S."/>
            <person name="Arias M.C."/>
            <person name="Ball S.G."/>
            <person name="Gile G.H."/>
            <person name="Hirakawa Y."/>
            <person name="Hopkins J.F."/>
            <person name="Rensing S.A."/>
            <person name="Schmutz J."/>
            <person name="Symeonidi A."/>
            <person name="Elias M."/>
            <person name="Eveleigh R.J."/>
            <person name="Herman E.K."/>
            <person name="Klute M.J."/>
            <person name="Nakayama T."/>
            <person name="Obornik M."/>
            <person name="Reyes-Prieto A."/>
            <person name="Armbrust E.V."/>
            <person name="Aves S.J."/>
            <person name="Beiko R.G."/>
            <person name="Coutinho P."/>
            <person name="Dacks J.B."/>
            <person name="Durnford D.G."/>
            <person name="Fast N.M."/>
            <person name="Green B.R."/>
            <person name="Grisdale C."/>
            <person name="Hempe F."/>
            <person name="Henrissat B."/>
            <person name="Hoppner M.P."/>
            <person name="Ishida K.-I."/>
            <person name="Kim E."/>
            <person name="Koreny L."/>
            <person name="Kroth P.G."/>
            <person name="Liu Y."/>
            <person name="Malik S.-B."/>
            <person name="Maier U.G."/>
            <person name="McRose D."/>
            <person name="Mock T."/>
            <person name="Neilson J.A."/>
            <person name="Onodera N.T."/>
            <person name="Poole A.M."/>
            <person name="Pritham E.J."/>
            <person name="Richards T.A."/>
            <person name="Rocap G."/>
            <person name="Roy S.W."/>
            <person name="Sarai C."/>
            <person name="Schaack S."/>
            <person name="Shirato S."/>
            <person name="Slamovits C.H."/>
            <person name="Spencer D.F."/>
            <person name="Suzuki S."/>
            <person name="Worden A.Z."/>
            <person name="Zauner S."/>
            <person name="Barry K."/>
            <person name="Bell C."/>
            <person name="Bharti A.K."/>
            <person name="Crow J.A."/>
            <person name="Grimwood J."/>
            <person name="Kramer R."/>
            <person name="Lindquist E."/>
            <person name="Lucas S."/>
            <person name="Salamov A."/>
            <person name="McFadden G.I."/>
            <person name="Lane C.E."/>
            <person name="Keeling P.J."/>
            <person name="Gray M.W."/>
            <person name="Grigoriev I.V."/>
            <person name="Archibald J.M."/>
        </authorList>
    </citation>
    <scope>NUCLEOTIDE SEQUENCE</scope>
    <source>
        <strain evidence="4">CCMP2712</strain>
    </source>
</reference>
<dbReference type="EMBL" id="JH992967">
    <property type="protein sequence ID" value="EKX54604.1"/>
    <property type="molecule type" value="Genomic_DNA"/>
</dbReference>
<accession>L1K1Z8</accession>
<dbReference type="KEGG" id="gtt:GUITHDRAFT_132298"/>
<dbReference type="HOGENOM" id="CLU_1430530_0_0_1"/>
<gene>
    <name evidence="2" type="ORF">GUITHDRAFT_132298</name>
</gene>
<keyword evidence="1" id="KW-0812">Transmembrane</keyword>
<evidence type="ECO:0000313" key="2">
    <source>
        <dbReference type="EMBL" id="EKX54604.1"/>
    </source>
</evidence>
<dbReference type="Proteomes" id="UP000011087">
    <property type="component" value="Unassembled WGS sequence"/>
</dbReference>